<keyword evidence="9 14" id="KW-0560">Oxidoreductase</keyword>
<reference evidence="16" key="1">
    <citation type="submission" date="2023-04" db="EMBL/GenBank/DDBJ databases">
        <title>Chromosome-level genome of Chaenocephalus aceratus.</title>
        <authorList>
            <person name="Park H."/>
        </authorList>
    </citation>
    <scope>NUCLEOTIDE SEQUENCE</scope>
    <source>
        <strain evidence="16">DE</strain>
        <tissue evidence="16">Muscle</tissue>
    </source>
</reference>
<dbReference type="GO" id="GO:0020037">
    <property type="term" value="F:heme binding"/>
    <property type="evidence" value="ECO:0007669"/>
    <property type="project" value="InterPro"/>
</dbReference>
<dbReference type="PANTHER" id="PTHR24300:SF319">
    <property type="entry name" value="CYTOCHROME P450, FAMILY 2, SUBFAMILY AC, POLYPEPTIDE 1"/>
    <property type="match status" value="1"/>
</dbReference>
<dbReference type="GO" id="GO:0005506">
    <property type="term" value="F:iron ion binding"/>
    <property type="evidence" value="ECO:0007669"/>
    <property type="project" value="InterPro"/>
</dbReference>
<dbReference type="AlphaFoldDB" id="A0AAD9BUS2"/>
<evidence type="ECO:0000313" key="17">
    <source>
        <dbReference type="Proteomes" id="UP001228049"/>
    </source>
</evidence>
<dbReference type="PROSITE" id="PS00086">
    <property type="entry name" value="CYTOCHROME_P450"/>
    <property type="match status" value="1"/>
</dbReference>
<keyword evidence="6 13" id="KW-0479">Metal-binding</keyword>
<dbReference type="SUPFAM" id="SSF48264">
    <property type="entry name" value="Cytochrome P450"/>
    <property type="match status" value="1"/>
</dbReference>
<keyword evidence="5 13" id="KW-0349">Heme</keyword>
<organism evidence="16 17">
    <name type="scientific">Dissostichus eleginoides</name>
    <name type="common">Patagonian toothfish</name>
    <name type="synonym">Dissostichus amissus</name>
    <dbReference type="NCBI Taxonomy" id="100907"/>
    <lineage>
        <taxon>Eukaryota</taxon>
        <taxon>Metazoa</taxon>
        <taxon>Chordata</taxon>
        <taxon>Craniata</taxon>
        <taxon>Vertebrata</taxon>
        <taxon>Euteleostomi</taxon>
        <taxon>Actinopterygii</taxon>
        <taxon>Neopterygii</taxon>
        <taxon>Teleostei</taxon>
        <taxon>Neoteleostei</taxon>
        <taxon>Acanthomorphata</taxon>
        <taxon>Eupercaria</taxon>
        <taxon>Perciformes</taxon>
        <taxon>Notothenioidei</taxon>
        <taxon>Nototheniidae</taxon>
        <taxon>Dissostichus</taxon>
    </lineage>
</organism>
<dbReference type="Gene3D" id="1.10.630.10">
    <property type="entry name" value="Cytochrome P450"/>
    <property type="match status" value="1"/>
</dbReference>
<keyword evidence="12 15" id="KW-0472">Membrane</keyword>
<proteinExistence type="inferred from homology"/>
<comment type="subcellular location">
    <subcellularLocation>
        <location evidence="3">Endoplasmic reticulum membrane</location>
    </subcellularLocation>
    <subcellularLocation>
        <location evidence="2">Microsome membrane</location>
    </subcellularLocation>
</comment>
<dbReference type="InterPro" id="IPR036396">
    <property type="entry name" value="Cyt_P450_sf"/>
</dbReference>
<evidence type="ECO:0000256" key="11">
    <source>
        <dbReference type="ARBA" id="ARBA00023033"/>
    </source>
</evidence>
<dbReference type="GO" id="GO:0006805">
    <property type="term" value="P:xenobiotic metabolic process"/>
    <property type="evidence" value="ECO:0007669"/>
    <property type="project" value="TreeGrafter"/>
</dbReference>
<sequence length="495" mass="56740">MGILDIFLQASSTSSLLMALVVLMSFYILFSSSFSSQDEGKEPPGPKPLPFLGNLLQLDLRRPYHTLMELSRKYGSVFTVYMGTKKVVVLAGYKTVKEALVNHAQEFGDRDTIQIFQEYNQGHGITWANGESWKEMRRFALTSLRDFGMGKKASEDKIIEECNQLIGVLKQFKGEAFDTTTPIFCAVCNIICSMVYGIRFEDDDPEFRSLMEDMRDVVYNMFPRFFKWIGNRKLYFRLGAANRKQNLKIISHLKETHIPQMCRGFVDAFLVRKQNLEKSGITYSHFHNDNLMATVLNLFTAGTETTSATLRWALLLVTKYPKIQDQVQEELSRVIGHRQVQIQDRKNLHFVNAVLHETQRLANIVPKSLPHKTSQDVTFQGHFIKKGTTVTPLLMSVLYDESEWENPHSFYPAHFLDKEGQFVKRDAFMPFSAGLRACPGESLAKMELFFFFTSLLQYFRFTPAPGVSEDELDLTPCMRLILEPVPHKLCAAPRI</sequence>
<keyword evidence="11 14" id="KW-0503">Monooxygenase</keyword>
<dbReference type="GO" id="GO:0006082">
    <property type="term" value="P:organic acid metabolic process"/>
    <property type="evidence" value="ECO:0007669"/>
    <property type="project" value="TreeGrafter"/>
</dbReference>
<protein>
    <submittedName>
        <fullName evidence="16">Cytochrome P450 2K1</fullName>
    </submittedName>
</protein>
<keyword evidence="15" id="KW-0812">Transmembrane</keyword>
<dbReference type="InterPro" id="IPR002401">
    <property type="entry name" value="Cyt_P450_E_grp-I"/>
</dbReference>
<evidence type="ECO:0000256" key="9">
    <source>
        <dbReference type="ARBA" id="ARBA00023002"/>
    </source>
</evidence>
<evidence type="ECO:0000313" key="16">
    <source>
        <dbReference type="EMBL" id="KAK1889141.1"/>
    </source>
</evidence>
<keyword evidence="15" id="KW-1133">Transmembrane helix</keyword>
<gene>
    <name evidence="16" type="ORF">KUDE01_013819</name>
</gene>
<evidence type="ECO:0000256" key="8">
    <source>
        <dbReference type="ARBA" id="ARBA00022848"/>
    </source>
</evidence>
<accession>A0AAD9BUS2</accession>
<evidence type="ECO:0000256" key="12">
    <source>
        <dbReference type="ARBA" id="ARBA00023136"/>
    </source>
</evidence>
<keyword evidence="10 13" id="KW-0408">Iron</keyword>
<evidence type="ECO:0000256" key="15">
    <source>
        <dbReference type="SAM" id="Phobius"/>
    </source>
</evidence>
<evidence type="ECO:0000256" key="5">
    <source>
        <dbReference type="ARBA" id="ARBA00022617"/>
    </source>
</evidence>
<comment type="cofactor">
    <cofactor evidence="1 13">
        <name>heme</name>
        <dbReference type="ChEBI" id="CHEBI:30413"/>
    </cofactor>
</comment>
<dbReference type="GO" id="GO:0016712">
    <property type="term" value="F:oxidoreductase activity, acting on paired donors, with incorporation or reduction of molecular oxygen, reduced flavin or flavoprotein as one donor, and incorporation of one atom of oxygen"/>
    <property type="evidence" value="ECO:0007669"/>
    <property type="project" value="TreeGrafter"/>
</dbReference>
<dbReference type="Proteomes" id="UP001228049">
    <property type="component" value="Unassembled WGS sequence"/>
</dbReference>
<dbReference type="Pfam" id="PF00067">
    <property type="entry name" value="p450"/>
    <property type="match status" value="1"/>
</dbReference>
<keyword evidence="8" id="KW-0492">Microsome</keyword>
<evidence type="ECO:0000256" key="2">
    <source>
        <dbReference type="ARBA" id="ARBA00004524"/>
    </source>
</evidence>
<feature type="binding site" description="axial binding residue" evidence="13">
    <location>
        <position position="438"/>
    </location>
    <ligand>
        <name>heme</name>
        <dbReference type="ChEBI" id="CHEBI:30413"/>
    </ligand>
    <ligandPart>
        <name>Fe</name>
        <dbReference type="ChEBI" id="CHEBI:18248"/>
    </ligandPart>
</feature>
<dbReference type="PRINTS" id="PR00385">
    <property type="entry name" value="P450"/>
</dbReference>
<dbReference type="FunFam" id="1.10.630.10:FF:000010">
    <property type="entry name" value="cytochrome P450 2W1 isoform X2"/>
    <property type="match status" value="1"/>
</dbReference>
<evidence type="ECO:0000256" key="13">
    <source>
        <dbReference type="PIRSR" id="PIRSR602401-1"/>
    </source>
</evidence>
<evidence type="ECO:0000256" key="4">
    <source>
        <dbReference type="ARBA" id="ARBA00010617"/>
    </source>
</evidence>
<dbReference type="GO" id="GO:0005789">
    <property type="term" value="C:endoplasmic reticulum membrane"/>
    <property type="evidence" value="ECO:0007669"/>
    <property type="project" value="UniProtKB-SubCell"/>
</dbReference>
<dbReference type="InterPro" id="IPR017972">
    <property type="entry name" value="Cyt_P450_CS"/>
</dbReference>
<dbReference type="GO" id="GO:0046222">
    <property type="term" value="P:aflatoxin metabolic process"/>
    <property type="evidence" value="ECO:0007669"/>
    <property type="project" value="UniProtKB-ARBA"/>
</dbReference>
<dbReference type="InterPro" id="IPR001128">
    <property type="entry name" value="Cyt_P450"/>
</dbReference>
<evidence type="ECO:0000256" key="1">
    <source>
        <dbReference type="ARBA" id="ARBA00001971"/>
    </source>
</evidence>
<comment type="similarity">
    <text evidence="4 14">Belongs to the cytochrome P450 family.</text>
</comment>
<evidence type="ECO:0000256" key="7">
    <source>
        <dbReference type="ARBA" id="ARBA00022824"/>
    </source>
</evidence>
<keyword evidence="17" id="KW-1185">Reference proteome</keyword>
<dbReference type="PRINTS" id="PR00463">
    <property type="entry name" value="EP450I"/>
</dbReference>
<name>A0AAD9BUS2_DISEL</name>
<comment type="caution">
    <text evidence="16">The sequence shown here is derived from an EMBL/GenBank/DDBJ whole genome shotgun (WGS) entry which is preliminary data.</text>
</comment>
<feature type="transmembrane region" description="Helical" evidence="15">
    <location>
        <begin position="6"/>
        <end position="30"/>
    </location>
</feature>
<evidence type="ECO:0000256" key="10">
    <source>
        <dbReference type="ARBA" id="ARBA00023004"/>
    </source>
</evidence>
<dbReference type="InterPro" id="IPR050182">
    <property type="entry name" value="Cytochrome_P450_fam2"/>
</dbReference>
<evidence type="ECO:0000256" key="6">
    <source>
        <dbReference type="ARBA" id="ARBA00022723"/>
    </source>
</evidence>
<dbReference type="EMBL" id="JASDAP010000017">
    <property type="protein sequence ID" value="KAK1889141.1"/>
    <property type="molecule type" value="Genomic_DNA"/>
</dbReference>
<evidence type="ECO:0000256" key="14">
    <source>
        <dbReference type="RuleBase" id="RU000461"/>
    </source>
</evidence>
<evidence type="ECO:0000256" key="3">
    <source>
        <dbReference type="ARBA" id="ARBA00004586"/>
    </source>
</evidence>
<dbReference type="PANTHER" id="PTHR24300">
    <property type="entry name" value="CYTOCHROME P450 508A4-RELATED"/>
    <property type="match status" value="1"/>
</dbReference>
<keyword evidence="7" id="KW-0256">Endoplasmic reticulum</keyword>